<evidence type="ECO:0000259" key="7">
    <source>
        <dbReference type="SMART" id="SM00563"/>
    </source>
</evidence>
<keyword evidence="4 6" id="KW-1133">Transmembrane helix</keyword>
<dbReference type="RefSeq" id="WP_144994770.1">
    <property type="nucleotide sequence ID" value="NZ_CP036281.1"/>
</dbReference>
<feature type="transmembrane region" description="Helical" evidence="6">
    <location>
        <begin position="109"/>
        <end position="128"/>
    </location>
</feature>
<sequence length="1171" mass="129795">MNTVTVTEADDHRGSLRTQSYLGLWLTQFLGTINDNAFRWLAVPIAKMVYDESTALSLGLACFTIPYLLFATPAAYLADRYSKRSVIIGCKIAEILIMALGLFCIWLGSISGLFLVVFLMGMQSALFYPSKFGSLPEILKSDQLSKGNGLLGMATIVAAAVGFVLGMELSEKIGVDYENPVPISSLKIMPAALVLFTMAGLGLISSLFISKLPPADPERVLPNNPVKDTYQSLNQLFKSKALFRAALGSAFFWFLAALAQLNIDAYGTIQLQLDQTAVGPLLALLVIGVGVGSVLAGYWSGDHVELGISPLGALGIVFSSIVLYSIGALVDPSNALSTSYAYRWSCLCLLVLGLAAGLFNIPLESYIQHRSPDKSRGRILAAANFLCFTLTLFASGLFWVLREQLKLEPSTIFLLLGIATMPVAIYIFVLLPNATIRFAVWLVTHTIYKVRVWGRGNLPERGGALLVANHVTWLDGVFLMVTSSRPIRMIAYEDYVNKPWIKWVAKLFGVIPIKPEAGPKALITSLQQARQAIEQGELVCIFAEGQLTRTGQLQQFQGGVMHILKGTDAPVVPVYLDELWGSIFSYRGGRFLWKLPLRIRYPLSIKFGKPIEKPDSVHQIRQAVQDLGVELMEERKSRIMVPIRAFLRQCRSSLFRRKVADYSGNEATGAKLLIGSLIFKRLFRRKNIGMTENMVGVLLPPSVAAAVTNTALTMKHNVAVNLNYTLSEKDVNHCIEDCGIKHVLTSRRFLEKRPIEMNVELIFLEDLKEEISLADKAITFFQTYLVPIFLLERIHGLHKIEPDDILTVIFTSGSTGNPKGVMLTNYNIATNVDAAIQLLHFDKNDVLLGVLPYFHSFGYMATLWLVIASEPQAVYHFNPIDVNMIGKLCEKYGVSVIITTPTFLKRYLKRCTKEQFCRLDTVVTGAEKLPVELQTEFYEKFGVLATEGYGTTELSPLVSCNVPDHRSKLTSEVGTKIGTVGRAAPNISVKVVHPETREDLDAEQEGLLLVKGPNVMKGYLNQPEKTAEVIRDGWYETGDFARIHQDGFIEITGRQSRFSKIAGEMVPHIKIEQLLTNIVESPDDEEEEIVLAVTSIPDESKGERIIVVHRKLNKPTDEVLKSLGNCDIPNLWLPSRDSFLEVDQIPILGTGKLDLRSLKQLAIDHYSRVTA</sequence>
<dbReference type="InterPro" id="IPR002123">
    <property type="entry name" value="Plipid/glycerol_acylTrfase"/>
</dbReference>
<dbReference type="Pfam" id="PF01553">
    <property type="entry name" value="Acyltransferase"/>
    <property type="match status" value="1"/>
</dbReference>
<feature type="transmembrane region" description="Helical" evidence="6">
    <location>
        <begin position="412"/>
        <end position="431"/>
    </location>
</feature>
<feature type="transmembrane region" description="Helical" evidence="6">
    <location>
        <begin position="241"/>
        <end position="261"/>
    </location>
</feature>
<feature type="transmembrane region" description="Helical" evidence="6">
    <location>
        <begin position="281"/>
        <end position="299"/>
    </location>
</feature>
<dbReference type="OrthoDB" id="9757771at2"/>
<keyword evidence="2" id="KW-0436">Ligase</keyword>
<dbReference type="SMART" id="SM00563">
    <property type="entry name" value="PlsC"/>
    <property type="match status" value="1"/>
</dbReference>
<dbReference type="GO" id="GO:0022857">
    <property type="term" value="F:transmembrane transporter activity"/>
    <property type="evidence" value="ECO:0007669"/>
    <property type="project" value="InterPro"/>
</dbReference>
<accession>A0A518CKY4</accession>
<dbReference type="CDD" id="cd07989">
    <property type="entry name" value="LPLAT_AGPAT-like"/>
    <property type="match status" value="1"/>
</dbReference>
<keyword evidence="9" id="KW-1185">Reference proteome</keyword>
<evidence type="ECO:0000256" key="2">
    <source>
        <dbReference type="ARBA" id="ARBA00022598"/>
    </source>
</evidence>
<dbReference type="Gene3D" id="3.40.50.12780">
    <property type="entry name" value="N-terminal domain of ligase-like"/>
    <property type="match status" value="1"/>
</dbReference>
<dbReference type="AlphaFoldDB" id="A0A518CKY4"/>
<dbReference type="InterPro" id="IPR042099">
    <property type="entry name" value="ANL_N_sf"/>
</dbReference>
<keyword evidence="3 6" id="KW-0812">Transmembrane</keyword>
<dbReference type="Proteomes" id="UP000317178">
    <property type="component" value="Chromosome"/>
</dbReference>
<evidence type="ECO:0000256" key="1">
    <source>
        <dbReference type="ARBA" id="ARBA00006432"/>
    </source>
</evidence>
<comment type="similarity">
    <text evidence="1">Belongs to the ATP-dependent AMP-binding enzyme family.</text>
</comment>
<dbReference type="Pfam" id="PF00501">
    <property type="entry name" value="AMP-binding"/>
    <property type="match status" value="1"/>
</dbReference>
<name>A0A518CKY4_9PLAN</name>
<dbReference type="SUPFAM" id="SSF69593">
    <property type="entry name" value="Glycerol-3-phosphate (1)-acyltransferase"/>
    <property type="match status" value="1"/>
</dbReference>
<dbReference type="PANTHER" id="PTHR24096:SF149">
    <property type="entry name" value="AMP-BINDING DOMAIN-CONTAINING PROTEIN-RELATED"/>
    <property type="match status" value="1"/>
</dbReference>
<feature type="domain" description="Phospholipid/glycerol acyltransferase" evidence="7">
    <location>
        <begin position="464"/>
        <end position="579"/>
    </location>
</feature>
<organism evidence="8 9">
    <name type="scientific">Polystyrenella longa</name>
    <dbReference type="NCBI Taxonomy" id="2528007"/>
    <lineage>
        <taxon>Bacteria</taxon>
        <taxon>Pseudomonadati</taxon>
        <taxon>Planctomycetota</taxon>
        <taxon>Planctomycetia</taxon>
        <taxon>Planctomycetales</taxon>
        <taxon>Planctomycetaceae</taxon>
        <taxon>Polystyrenella</taxon>
    </lineage>
</organism>
<dbReference type="CDD" id="cd06173">
    <property type="entry name" value="MFS_MefA_like"/>
    <property type="match status" value="1"/>
</dbReference>
<reference evidence="8 9" key="1">
    <citation type="submission" date="2019-02" db="EMBL/GenBank/DDBJ databases">
        <title>Deep-cultivation of Planctomycetes and their phenomic and genomic characterization uncovers novel biology.</title>
        <authorList>
            <person name="Wiegand S."/>
            <person name="Jogler M."/>
            <person name="Boedeker C."/>
            <person name="Pinto D."/>
            <person name="Vollmers J."/>
            <person name="Rivas-Marin E."/>
            <person name="Kohn T."/>
            <person name="Peeters S.H."/>
            <person name="Heuer A."/>
            <person name="Rast P."/>
            <person name="Oberbeckmann S."/>
            <person name="Bunk B."/>
            <person name="Jeske O."/>
            <person name="Meyerdierks A."/>
            <person name="Storesund J.E."/>
            <person name="Kallscheuer N."/>
            <person name="Luecker S."/>
            <person name="Lage O.M."/>
            <person name="Pohl T."/>
            <person name="Merkel B.J."/>
            <person name="Hornburger P."/>
            <person name="Mueller R.-W."/>
            <person name="Bruemmer F."/>
            <person name="Labrenz M."/>
            <person name="Spormann A.M."/>
            <person name="Op den Camp H."/>
            <person name="Overmann J."/>
            <person name="Amann R."/>
            <person name="Jetten M.S.M."/>
            <person name="Mascher T."/>
            <person name="Medema M.H."/>
            <person name="Devos D.P."/>
            <person name="Kaster A.-K."/>
            <person name="Ovreas L."/>
            <person name="Rohde M."/>
            <person name="Galperin M.Y."/>
            <person name="Jogler C."/>
        </authorList>
    </citation>
    <scope>NUCLEOTIDE SEQUENCE [LARGE SCALE GENOMIC DNA]</scope>
    <source>
        <strain evidence="8 9">Pla110</strain>
    </source>
</reference>
<evidence type="ECO:0000256" key="6">
    <source>
        <dbReference type="SAM" id="Phobius"/>
    </source>
</evidence>
<dbReference type="InterPro" id="IPR036259">
    <property type="entry name" value="MFS_trans_sf"/>
</dbReference>
<dbReference type="NCBIfam" id="NF006386">
    <property type="entry name" value="PRK08633.1"/>
    <property type="match status" value="1"/>
</dbReference>
<gene>
    <name evidence="8" type="primary">aas</name>
    <name evidence="8" type="ORF">Pla110_15630</name>
</gene>
<proteinExistence type="inferred from homology"/>
<dbReference type="EMBL" id="CP036281">
    <property type="protein sequence ID" value="QDU79844.1"/>
    <property type="molecule type" value="Genomic_DNA"/>
</dbReference>
<feature type="transmembrane region" description="Helical" evidence="6">
    <location>
        <begin position="55"/>
        <end position="78"/>
    </location>
</feature>
<dbReference type="KEGG" id="plon:Pla110_15630"/>
<dbReference type="SUPFAM" id="SSF103473">
    <property type="entry name" value="MFS general substrate transporter"/>
    <property type="match status" value="1"/>
</dbReference>
<keyword evidence="5 6" id="KW-0472">Membrane</keyword>
<dbReference type="GO" id="GO:0016746">
    <property type="term" value="F:acyltransferase activity"/>
    <property type="evidence" value="ECO:0007669"/>
    <property type="project" value="InterPro"/>
</dbReference>
<evidence type="ECO:0000256" key="3">
    <source>
        <dbReference type="ARBA" id="ARBA00022692"/>
    </source>
</evidence>
<evidence type="ECO:0000256" key="5">
    <source>
        <dbReference type="ARBA" id="ARBA00023136"/>
    </source>
</evidence>
<feature type="transmembrane region" description="Helical" evidence="6">
    <location>
        <begin position="149"/>
        <end position="168"/>
    </location>
</feature>
<evidence type="ECO:0000256" key="4">
    <source>
        <dbReference type="ARBA" id="ARBA00022989"/>
    </source>
</evidence>
<dbReference type="InterPro" id="IPR011701">
    <property type="entry name" value="MFS"/>
</dbReference>
<evidence type="ECO:0000313" key="9">
    <source>
        <dbReference type="Proteomes" id="UP000317178"/>
    </source>
</evidence>
<dbReference type="GO" id="GO:0016405">
    <property type="term" value="F:CoA-ligase activity"/>
    <property type="evidence" value="ECO:0007669"/>
    <property type="project" value="TreeGrafter"/>
</dbReference>
<feature type="transmembrane region" description="Helical" evidence="6">
    <location>
        <begin position="311"/>
        <end position="330"/>
    </location>
</feature>
<feature type="transmembrane region" description="Helical" evidence="6">
    <location>
        <begin position="188"/>
        <end position="209"/>
    </location>
</feature>
<dbReference type="PROSITE" id="PS00455">
    <property type="entry name" value="AMP_BINDING"/>
    <property type="match status" value="1"/>
</dbReference>
<protein>
    <submittedName>
        <fullName evidence="8">Bifunctional protein Aas</fullName>
    </submittedName>
</protein>
<feature type="transmembrane region" description="Helical" evidence="6">
    <location>
        <begin position="342"/>
        <end position="367"/>
    </location>
</feature>
<dbReference type="PANTHER" id="PTHR24096">
    <property type="entry name" value="LONG-CHAIN-FATTY-ACID--COA LIGASE"/>
    <property type="match status" value="1"/>
</dbReference>
<dbReference type="Pfam" id="PF07690">
    <property type="entry name" value="MFS_1"/>
    <property type="match status" value="1"/>
</dbReference>
<dbReference type="Gene3D" id="1.20.1250.20">
    <property type="entry name" value="MFS general substrate transporter like domains"/>
    <property type="match status" value="1"/>
</dbReference>
<feature type="transmembrane region" description="Helical" evidence="6">
    <location>
        <begin position="379"/>
        <end position="400"/>
    </location>
</feature>
<dbReference type="SUPFAM" id="SSF56801">
    <property type="entry name" value="Acetyl-CoA synthetase-like"/>
    <property type="match status" value="1"/>
</dbReference>
<evidence type="ECO:0000313" key="8">
    <source>
        <dbReference type="EMBL" id="QDU79844.1"/>
    </source>
</evidence>
<dbReference type="InterPro" id="IPR000873">
    <property type="entry name" value="AMP-dep_synth/lig_dom"/>
</dbReference>
<dbReference type="InterPro" id="IPR020845">
    <property type="entry name" value="AMP-binding_CS"/>
</dbReference>